<feature type="compositionally biased region" description="Low complexity" evidence="1">
    <location>
        <begin position="169"/>
        <end position="182"/>
    </location>
</feature>
<evidence type="ECO:0000313" key="2">
    <source>
        <dbReference type="EMBL" id="KAA0203197.1"/>
    </source>
</evidence>
<dbReference type="OrthoDB" id="5981550at2759"/>
<comment type="caution">
    <text evidence="2">The sequence shown here is derived from an EMBL/GenBank/DDBJ whole genome shotgun (WGS) entry which is preliminary data.</text>
</comment>
<dbReference type="AlphaFoldDB" id="A0A6A0HF53"/>
<sequence length="460" mass="50915">MRMSLRTPNTLRLQRLAAISDLMDSLHGALSGVRTCPVCKVTAHLGGGSRQVCPYCGSFYNAAAHDGALEASPSLRAATLPNIVSYCKLYKEGDRPIVGGVGHYINRFGNFIFHDHPANGRRGSMDSNFSPLVTHVDANATLAHAHRRRQQVKHSKDKKAAKNSEEQSSADAAATATSSGSSVPDIASFPPINPGTASSVRSSPLSRGPSRPPSVRSRAARSAERAVSSTSSLRGKEVLRPNYPALTINRGTFLEDVKKAHETKHPDMDGAQADDHGLKTELLYSVHDSIREMPSVVHKNFLKGVINSMLQEKPNLFSKDKVRALFVILQSPVFLTQSSYTVLAHVLRSIIELDNGDHQLLVCWFRTLEVARFRFIVSFITQFLTVRQFPPLDRSLPPLNKSRWWIPTATRVLAILYASNSSIQPPLISYTEFYNDALDHLDLIQEYRSWQMPEKTTFSS</sequence>
<organism evidence="2">
    <name type="scientific">Hyalella azteca</name>
    <name type="common">Amphipod</name>
    <dbReference type="NCBI Taxonomy" id="294128"/>
    <lineage>
        <taxon>Eukaryota</taxon>
        <taxon>Metazoa</taxon>
        <taxon>Ecdysozoa</taxon>
        <taxon>Arthropoda</taxon>
        <taxon>Crustacea</taxon>
        <taxon>Multicrustacea</taxon>
        <taxon>Malacostraca</taxon>
        <taxon>Eumalacostraca</taxon>
        <taxon>Peracarida</taxon>
        <taxon>Amphipoda</taxon>
        <taxon>Senticaudata</taxon>
        <taxon>Talitrida</taxon>
        <taxon>Talitroidea</taxon>
        <taxon>Hyalellidae</taxon>
        <taxon>Hyalella</taxon>
    </lineage>
</organism>
<reference evidence="2" key="2">
    <citation type="journal article" date="2018" name="Environ. Sci. Technol.">
        <title>The Toxicogenome of Hyalella azteca: A Model for Sediment Ecotoxicology and Evolutionary Toxicology.</title>
        <authorList>
            <person name="Poynton H.C."/>
            <person name="Hasenbein S."/>
            <person name="Benoit J.B."/>
            <person name="Sepulveda M.S."/>
            <person name="Poelchau M.F."/>
            <person name="Hughes D.S.T."/>
            <person name="Murali S.C."/>
            <person name="Chen S."/>
            <person name="Glastad K.M."/>
            <person name="Goodisman M.A.D."/>
            <person name="Werren J.H."/>
            <person name="Vineis J.H."/>
            <person name="Bowen J.L."/>
            <person name="Friedrich M."/>
            <person name="Jones J."/>
            <person name="Robertson H.M."/>
            <person name="Feyereisen R."/>
            <person name="Mechler-Hickson A."/>
            <person name="Mathers N."/>
            <person name="Lee C.E."/>
            <person name="Colbourne J.K."/>
            <person name="Biales A."/>
            <person name="Johnston J.S."/>
            <person name="Wellborn G.A."/>
            <person name="Rosendale A.J."/>
            <person name="Cridge A.G."/>
            <person name="Munoz-Torres M.C."/>
            <person name="Bain P.A."/>
            <person name="Manny A.R."/>
            <person name="Major K.M."/>
            <person name="Lambert F.N."/>
            <person name="Vulpe C.D."/>
            <person name="Tuck P."/>
            <person name="Blalock B.J."/>
            <person name="Lin Y.Y."/>
            <person name="Smith M.E."/>
            <person name="Ochoa-Acuna H."/>
            <person name="Chen M.M."/>
            <person name="Childers C.P."/>
            <person name="Qu J."/>
            <person name="Dugan S."/>
            <person name="Lee S.L."/>
            <person name="Chao H."/>
            <person name="Dinh H."/>
            <person name="Han Y."/>
            <person name="Doddapaneni H."/>
            <person name="Worley K.C."/>
            <person name="Muzny D.M."/>
            <person name="Gibbs R.A."/>
            <person name="Richards S."/>
        </authorList>
    </citation>
    <scope>NUCLEOTIDE SEQUENCE</scope>
    <source>
        <strain evidence="2">HAZT.00-mixed</strain>
        <tissue evidence="2">Whole organism</tissue>
    </source>
</reference>
<evidence type="ECO:0000256" key="1">
    <source>
        <dbReference type="SAM" id="MobiDB-lite"/>
    </source>
</evidence>
<name>A0A6A0HF53_HYAAZ</name>
<reference evidence="2" key="3">
    <citation type="submission" date="2019-06" db="EMBL/GenBank/DDBJ databases">
        <authorList>
            <person name="Poynton C."/>
            <person name="Hasenbein S."/>
            <person name="Benoit J.B."/>
            <person name="Sepulveda M.S."/>
            <person name="Poelchau M.F."/>
            <person name="Murali S.C."/>
            <person name="Chen S."/>
            <person name="Glastad K.M."/>
            <person name="Werren J.H."/>
            <person name="Vineis J.H."/>
            <person name="Bowen J.L."/>
            <person name="Friedrich M."/>
            <person name="Jones J."/>
            <person name="Robertson H.M."/>
            <person name="Feyereisen R."/>
            <person name="Mechler-Hickson A."/>
            <person name="Mathers N."/>
            <person name="Lee C.E."/>
            <person name="Colbourne J.K."/>
            <person name="Biales A."/>
            <person name="Johnston J.S."/>
            <person name="Wellborn G.A."/>
            <person name="Rosendale A.J."/>
            <person name="Cridge A.G."/>
            <person name="Munoz-Torres M.C."/>
            <person name="Bain P.A."/>
            <person name="Manny A.R."/>
            <person name="Major K.M."/>
            <person name="Lambert F.N."/>
            <person name="Vulpe C.D."/>
            <person name="Tuck P."/>
            <person name="Blalock B.J."/>
            <person name="Lin Y.-Y."/>
            <person name="Smith M.E."/>
            <person name="Ochoa-Acuna H."/>
            <person name="Chen M.-J.M."/>
            <person name="Childers C.P."/>
            <person name="Qu J."/>
            <person name="Dugan S."/>
            <person name="Lee S.L."/>
            <person name="Chao H."/>
            <person name="Dinh H."/>
            <person name="Han Y."/>
            <person name="Doddapaneni H."/>
            <person name="Worley K.C."/>
            <person name="Muzny D.M."/>
            <person name="Gibbs R.A."/>
            <person name="Richards S."/>
        </authorList>
    </citation>
    <scope>NUCLEOTIDE SEQUENCE</scope>
    <source>
        <strain evidence="2">HAZT.00-mixed</strain>
        <tissue evidence="2">Whole organism</tissue>
    </source>
</reference>
<protein>
    <submittedName>
        <fullName evidence="2">Uncharacterized protein</fullName>
    </submittedName>
</protein>
<feature type="region of interest" description="Disordered" evidence="1">
    <location>
        <begin position="144"/>
        <end position="235"/>
    </location>
</feature>
<dbReference type="EMBL" id="JQDR03002202">
    <property type="protein sequence ID" value="KAA0203197.1"/>
    <property type="molecule type" value="Genomic_DNA"/>
</dbReference>
<feature type="compositionally biased region" description="Low complexity" evidence="1">
    <location>
        <begin position="197"/>
        <end position="217"/>
    </location>
</feature>
<accession>A0A6A0HF53</accession>
<feature type="compositionally biased region" description="Basic residues" evidence="1">
    <location>
        <begin position="144"/>
        <end position="157"/>
    </location>
</feature>
<reference evidence="2" key="1">
    <citation type="submission" date="2014-08" db="EMBL/GenBank/DDBJ databases">
        <authorList>
            <person name="Murali S."/>
            <person name="Richards S."/>
            <person name="Bandaranaike D."/>
            <person name="Bellair M."/>
            <person name="Blankenburg K."/>
            <person name="Chao H."/>
            <person name="Dinh H."/>
            <person name="Doddapaneni H."/>
            <person name="Dugan-Rocha S."/>
            <person name="Elkadiri S."/>
            <person name="Gnanaolivu R."/>
            <person name="Hughes D."/>
            <person name="Lee S."/>
            <person name="Li M."/>
            <person name="Ming W."/>
            <person name="Munidasa M."/>
            <person name="Muniz J."/>
            <person name="Nguyen L."/>
            <person name="Osuji N."/>
            <person name="Pu L.-L."/>
            <person name="Puazo M."/>
            <person name="Skinner E."/>
            <person name="Qu C."/>
            <person name="Quiroz J."/>
            <person name="Raj R."/>
            <person name="Weissenberger G."/>
            <person name="Xin Y."/>
            <person name="Zou X."/>
            <person name="Han Y."/>
            <person name="Worley K."/>
            <person name="Muzny D."/>
            <person name="Gibbs R."/>
        </authorList>
    </citation>
    <scope>NUCLEOTIDE SEQUENCE</scope>
    <source>
        <strain evidence="2">HAZT.00-mixed</strain>
        <tissue evidence="2">Whole organism</tissue>
    </source>
</reference>
<proteinExistence type="predicted"/>
<dbReference type="Proteomes" id="UP000711488">
    <property type="component" value="Unassembled WGS sequence"/>
</dbReference>
<gene>
    <name evidence="2" type="ORF">HAZT_HAZT005821</name>
</gene>